<name>A0ABD1X5Y9_9LAMI</name>
<gene>
    <name evidence="2" type="ORF">Fot_02131</name>
</gene>
<protein>
    <submittedName>
        <fullName evidence="2">Uncharacterized protein</fullName>
    </submittedName>
</protein>
<proteinExistence type="predicted"/>
<keyword evidence="3" id="KW-1185">Reference proteome</keyword>
<comment type="caution">
    <text evidence="2">The sequence shown here is derived from an EMBL/GenBank/DDBJ whole genome shotgun (WGS) entry which is preliminary data.</text>
</comment>
<dbReference type="Proteomes" id="UP001604277">
    <property type="component" value="Unassembled WGS sequence"/>
</dbReference>
<dbReference type="AlphaFoldDB" id="A0ABD1X5Y9"/>
<feature type="compositionally biased region" description="Polar residues" evidence="1">
    <location>
        <begin position="83"/>
        <end position="105"/>
    </location>
</feature>
<evidence type="ECO:0000256" key="1">
    <source>
        <dbReference type="SAM" id="MobiDB-lite"/>
    </source>
</evidence>
<feature type="compositionally biased region" description="Basic and acidic residues" evidence="1">
    <location>
        <begin position="47"/>
        <end position="66"/>
    </location>
</feature>
<feature type="region of interest" description="Disordered" evidence="1">
    <location>
        <begin position="1"/>
        <end position="105"/>
    </location>
</feature>
<organism evidence="2 3">
    <name type="scientific">Forsythia ovata</name>
    <dbReference type="NCBI Taxonomy" id="205694"/>
    <lineage>
        <taxon>Eukaryota</taxon>
        <taxon>Viridiplantae</taxon>
        <taxon>Streptophyta</taxon>
        <taxon>Embryophyta</taxon>
        <taxon>Tracheophyta</taxon>
        <taxon>Spermatophyta</taxon>
        <taxon>Magnoliopsida</taxon>
        <taxon>eudicotyledons</taxon>
        <taxon>Gunneridae</taxon>
        <taxon>Pentapetalae</taxon>
        <taxon>asterids</taxon>
        <taxon>lamiids</taxon>
        <taxon>Lamiales</taxon>
        <taxon>Oleaceae</taxon>
        <taxon>Forsythieae</taxon>
        <taxon>Forsythia</taxon>
    </lineage>
</organism>
<evidence type="ECO:0000313" key="3">
    <source>
        <dbReference type="Proteomes" id="UP001604277"/>
    </source>
</evidence>
<accession>A0ABD1X5Y9</accession>
<dbReference type="EMBL" id="JBFOLJ010000001">
    <property type="protein sequence ID" value="KAL2557392.1"/>
    <property type="molecule type" value="Genomic_DNA"/>
</dbReference>
<reference evidence="3" key="1">
    <citation type="submission" date="2024-07" db="EMBL/GenBank/DDBJ databases">
        <title>Two chromosome-level genome assemblies of Korean endemic species Abeliophyllum distichum and Forsythia ovata (Oleaceae).</title>
        <authorList>
            <person name="Jang H."/>
        </authorList>
    </citation>
    <scope>NUCLEOTIDE SEQUENCE [LARGE SCALE GENOMIC DNA]</scope>
</reference>
<evidence type="ECO:0000313" key="2">
    <source>
        <dbReference type="EMBL" id="KAL2557392.1"/>
    </source>
</evidence>
<feature type="compositionally biased region" description="Basic residues" evidence="1">
    <location>
        <begin position="8"/>
        <end position="41"/>
    </location>
</feature>
<sequence length="105" mass="11775">MTPARSSSKSRRKNKNKRSNSKIKKKRSSRQIKIKNMKKKINIPVEQGEKEEPMVIHLNDDSKIESHPSAAVLQSPAQHDDNSTGQVRASNFGQSGKEQQSAAHE</sequence>